<dbReference type="Proteomes" id="UP000828390">
    <property type="component" value="Unassembled WGS sequence"/>
</dbReference>
<accession>A0A9D4IYU5</accession>
<evidence type="ECO:0000313" key="2">
    <source>
        <dbReference type="EMBL" id="KAH3791975.1"/>
    </source>
</evidence>
<organism evidence="2 3">
    <name type="scientific">Dreissena polymorpha</name>
    <name type="common">Zebra mussel</name>
    <name type="synonym">Mytilus polymorpha</name>
    <dbReference type="NCBI Taxonomy" id="45954"/>
    <lineage>
        <taxon>Eukaryota</taxon>
        <taxon>Metazoa</taxon>
        <taxon>Spiralia</taxon>
        <taxon>Lophotrochozoa</taxon>
        <taxon>Mollusca</taxon>
        <taxon>Bivalvia</taxon>
        <taxon>Autobranchia</taxon>
        <taxon>Heteroconchia</taxon>
        <taxon>Euheterodonta</taxon>
        <taxon>Imparidentia</taxon>
        <taxon>Neoheterodontei</taxon>
        <taxon>Myida</taxon>
        <taxon>Dreissenoidea</taxon>
        <taxon>Dreissenidae</taxon>
        <taxon>Dreissena</taxon>
    </lineage>
</organism>
<dbReference type="InterPro" id="IPR013087">
    <property type="entry name" value="Znf_C2H2_type"/>
</dbReference>
<sequence length="113" mass="12667">MPASNNNYFEDLVESHDSFYSKAKEQFWCDLCGRGLRDLISLRRHVADHIVDSIADHIDTASQTLRAGTLNNQEPVTGRNVKIKLEDTTLGMLTLCTSLASLWFSLLPLCSPK</sequence>
<protein>
    <recommendedName>
        <fullName evidence="1">C2H2-type domain-containing protein</fullName>
    </recommendedName>
</protein>
<proteinExistence type="predicted"/>
<gene>
    <name evidence="2" type="ORF">DPMN_145464</name>
</gene>
<reference evidence="2" key="1">
    <citation type="journal article" date="2019" name="bioRxiv">
        <title>The Genome of the Zebra Mussel, Dreissena polymorpha: A Resource for Invasive Species Research.</title>
        <authorList>
            <person name="McCartney M.A."/>
            <person name="Auch B."/>
            <person name="Kono T."/>
            <person name="Mallez S."/>
            <person name="Zhang Y."/>
            <person name="Obille A."/>
            <person name="Becker A."/>
            <person name="Abrahante J.E."/>
            <person name="Garbe J."/>
            <person name="Badalamenti J.P."/>
            <person name="Herman A."/>
            <person name="Mangelson H."/>
            <person name="Liachko I."/>
            <person name="Sullivan S."/>
            <person name="Sone E.D."/>
            <person name="Koren S."/>
            <person name="Silverstein K.A.T."/>
            <person name="Beckman K.B."/>
            <person name="Gohl D.M."/>
        </authorList>
    </citation>
    <scope>NUCLEOTIDE SEQUENCE</scope>
    <source>
        <strain evidence="2">Duluth1</strain>
        <tissue evidence="2">Whole animal</tissue>
    </source>
</reference>
<feature type="domain" description="C2H2-type" evidence="1">
    <location>
        <begin position="29"/>
        <end position="49"/>
    </location>
</feature>
<dbReference type="EMBL" id="JAIWYP010000007">
    <property type="protein sequence ID" value="KAH3791975.1"/>
    <property type="molecule type" value="Genomic_DNA"/>
</dbReference>
<reference evidence="2" key="2">
    <citation type="submission" date="2020-11" db="EMBL/GenBank/DDBJ databases">
        <authorList>
            <person name="McCartney M.A."/>
            <person name="Auch B."/>
            <person name="Kono T."/>
            <person name="Mallez S."/>
            <person name="Becker A."/>
            <person name="Gohl D.M."/>
            <person name="Silverstein K.A.T."/>
            <person name="Koren S."/>
            <person name="Bechman K.B."/>
            <person name="Herman A."/>
            <person name="Abrahante J.E."/>
            <person name="Garbe J."/>
        </authorList>
    </citation>
    <scope>NUCLEOTIDE SEQUENCE</scope>
    <source>
        <strain evidence="2">Duluth1</strain>
        <tissue evidence="2">Whole animal</tissue>
    </source>
</reference>
<dbReference type="AlphaFoldDB" id="A0A9D4IYU5"/>
<dbReference type="PROSITE" id="PS00028">
    <property type="entry name" value="ZINC_FINGER_C2H2_1"/>
    <property type="match status" value="1"/>
</dbReference>
<evidence type="ECO:0000259" key="1">
    <source>
        <dbReference type="PROSITE" id="PS00028"/>
    </source>
</evidence>
<keyword evidence="3" id="KW-1185">Reference proteome</keyword>
<evidence type="ECO:0000313" key="3">
    <source>
        <dbReference type="Proteomes" id="UP000828390"/>
    </source>
</evidence>
<name>A0A9D4IYU5_DREPO</name>
<comment type="caution">
    <text evidence="2">The sequence shown here is derived from an EMBL/GenBank/DDBJ whole genome shotgun (WGS) entry which is preliminary data.</text>
</comment>